<gene>
    <name evidence="2" type="ORF">PAC_08387</name>
</gene>
<evidence type="ECO:0000313" key="2">
    <source>
        <dbReference type="EMBL" id="CZR58495.1"/>
    </source>
</evidence>
<dbReference type="PANTHER" id="PTHR34144:SF7">
    <property type="entry name" value="EXPORT PROTEIN (CAP59), PUTATIVE (AFU_ORTHOLOGUE AFUA_7G05020)-RELATED"/>
    <property type="match status" value="1"/>
</dbReference>
<dbReference type="Proteomes" id="UP000184330">
    <property type="component" value="Unassembled WGS sequence"/>
</dbReference>
<dbReference type="EMBL" id="FJOG01000012">
    <property type="protein sequence ID" value="CZR58495.1"/>
    <property type="molecule type" value="Genomic_DNA"/>
</dbReference>
<keyword evidence="1" id="KW-0812">Transmembrane</keyword>
<organism evidence="2 3">
    <name type="scientific">Phialocephala subalpina</name>
    <dbReference type="NCBI Taxonomy" id="576137"/>
    <lineage>
        <taxon>Eukaryota</taxon>
        <taxon>Fungi</taxon>
        <taxon>Dikarya</taxon>
        <taxon>Ascomycota</taxon>
        <taxon>Pezizomycotina</taxon>
        <taxon>Leotiomycetes</taxon>
        <taxon>Helotiales</taxon>
        <taxon>Mollisiaceae</taxon>
        <taxon>Phialocephala</taxon>
        <taxon>Phialocephala fortinii species complex</taxon>
    </lineage>
</organism>
<dbReference type="AlphaFoldDB" id="A0A1L7X0F2"/>
<name>A0A1L7X0F2_9HELO</name>
<dbReference type="STRING" id="576137.A0A1L7X0F2"/>
<sequence>MNIRAQGLEFIRVAFGRVALIHRHYSRRFRAFWVFLSALVLLEIFFTTPIHSPSKNSLAGSPGVELSHTLQQRLYIAALHYNDEELLRKHWIPAVLDLAKHWKPENIYVSISESGSWDGTKDALTYLGHELGRLGVEWNIEMSNITHEDLVSREPAENEPGWIWTPRGKLEMRRLPYLAAERNKAMAILKELAHRTDKPSRAFDKVLWLNDVIFNTDQVTALLNTHHSDYAAVCSMDFLDPPRSPIFYDTFAIRDFAGHAALSQRWPWFSASESRKAVRSYSPVPVQSCWNGMVVFDAAPFYNDPPLQFRGIPDTLADKHLEGSECCLIHADNPLVRDKGVWLNPNVRVGYNEAANKVVNPEKGGWPSAYGKVQGIWANRWAYWTGWPWRWSAERKAERKLREWEAGERKDGEADRHEPGKICLVDEMQILLSNGWMHI</sequence>
<dbReference type="PANTHER" id="PTHR34144">
    <property type="entry name" value="CHROMOSOME 8, WHOLE GENOME SHOTGUN SEQUENCE"/>
    <property type="match status" value="1"/>
</dbReference>
<feature type="transmembrane region" description="Helical" evidence="1">
    <location>
        <begin position="31"/>
        <end position="50"/>
    </location>
</feature>
<evidence type="ECO:0000313" key="3">
    <source>
        <dbReference type="Proteomes" id="UP000184330"/>
    </source>
</evidence>
<reference evidence="2 3" key="1">
    <citation type="submission" date="2016-03" db="EMBL/GenBank/DDBJ databases">
        <authorList>
            <person name="Ploux O."/>
        </authorList>
    </citation>
    <scope>NUCLEOTIDE SEQUENCE [LARGE SCALE GENOMIC DNA]</scope>
    <source>
        <strain evidence="2 3">UAMH 11012</strain>
    </source>
</reference>
<evidence type="ECO:0000256" key="1">
    <source>
        <dbReference type="SAM" id="Phobius"/>
    </source>
</evidence>
<keyword evidence="1" id="KW-0472">Membrane</keyword>
<dbReference type="InterPro" id="IPR021047">
    <property type="entry name" value="Mannosyltransferase_CMT1"/>
</dbReference>
<protein>
    <submittedName>
        <fullName evidence="2">Related to polysaccharide export protein (CAP59)</fullName>
    </submittedName>
</protein>
<dbReference type="OrthoDB" id="262547at2759"/>
<keyword evidence="3" id="KW-1185">Reference proteome</keyword>
<dbReference type="Pfam" id="PF11735">
    <property type="entry name" value="CAP59_mtransfer"/>
    <property type="match status" value="1"/>
</dbReference>
<accession>A0A1L7X0F2</accession>
<proteinExistence type="predicted"/>
<keyword evidence="1" id="KW-1133">Transmembrane helix</keyword>